<dbReference type="PROSITE" id="PS50972">
    <property type="entry name" value="PTERIN_BINDING"/>
    <property type="match status" value="1"/>
</dbReference>
<evidence type="ECO:0000313" key="9">
    <source>
        <dbReference type="Proteomes" id="UP000006346"/>
    </source>
</evidence>
<dbReference type="GO" id="GO:0005829">
    <property type="term" value="C:cytosol"/>
    <property type="evidence" value="ECO:0007669"/>
    <property type="project" value="TreeGrafter"/>
</dbReference>
<evidence type="ECO:0000256" key="6">
    <source>
        <dbReference type="ARBA" id="ARBA00023285"/>
    </source>
</evidence>
<protein>
    <submittedName>
        <fullName evidence="8">Pterin binding enzyme</fullName>
    </submittedName>
</protein>
<accession>G7WAP6</accession>
<sequence length="265" mass="28891">MLIVGELINASRKAIGEAIRVQDAEAVKKVAIDQREAGAHFIDVNAGIFVGKESEYLQWLVQKVQEATDAPCCLDSPDPAAIQAALSVHKGTAMINSISLEKARYDALLPVIAGTDLKVIALCMSDEGMPETTDQRLKIADRLINGLVQNNVPIGNIYVDPLVQPVATNKDFGFEFLNAVEAISTEFKGVHTMCGLSNISYGLPNRKFINQAFAIMAIAKGLDGLIINPLDKRMMASLITAETLYGRDEYCMSYLKAHRTGLMEF</sequence>
<dbReference type="PANTHER" id="PTHR45833">
    <property type="entry name" value="METHIONINE SYNTHASE"/>
    <property type="match status" value="1"/>
</dbReference>
<keyword evidence="3" id="KW-0846">Cobalamin</keyword>
<dbReference type="Gene3D" id="3.20.20.20">
    <property type="entry name" value="Dihydropteroate synthase-like"/>
    <property type="match status" value="1"/>
</dbReference>
<dbReference type="OrthoDB" id="358252at2"/>
<dbReference type="GO" id="GO:0032259">
    <property type="term" value="P:methylation"/>
    <property type="evidence" value="ECO:0007669"/>
    <property type="project" value="UniProtKB-KW"/>
</dbReference>
<dbReference type="PATRIC" id="fig|768706.3.peg.1130"/>
<keyword evidence="5" id="KW-0479">Metal-binding</keyword>
<dbReference type="EMBL" id="CP003108">
    <property type="protein sequence ID" value="AET66814.1"/>
    <property type="molecule type" value="Genomic_DNA"/>
</dbReference>
<dbReference type="AlphaFoldDB" id="G7WAP6"/>
<dbReference type="GO" id="GO:0050667">
    <property type="term" value="P:homocysteine metabolic process"/>
    <property type="evidence" value="ECO:0007669"/>
    <property type="project" value="TreeGrafter"/>
</dbReference>
<dbReference type="KEGG" id="dor:Desor_1147"/>
<keyword evidence="9" id="KW-1185">Reference proteome</keyword>
<evidence type="ECO:0000256" key="3">
    <source>
        <dbReference type="ARBA" id="ARBA00022628"/>
    </source>
</evidence>
<reference evidence="9" key="1">
    <citation type="submission" date="2011-11" db="EMBL/GenBank/DDBJ databases">
        <title>Complete sequence of Desulfosporosinus orientis DSM 765.</title>
        <authorList>
            <person name="Lucas S."/>
            <person name="Han J."/>
            <person name="Lapidus A."/>
            <person name="Cheng J.-F."/>
            <person name="Goodwin L."/>
            <person name="Pitluck S."/>
            <person name="Peters L."/>
            <person name="Ovchinnikova G."/>
            <person name="Teshima H."/>
            <person name="Detter J.C."/>
            <person name="Han C."/>
            <person name="Tapia R."/>
            <person name="Land M."/>
            <person name="Hauser L."/>
            <person name="Kyrpides N."/>
            <person name="Ivanova N."/>
            <person name="Pagani I."/>
            <person name="Pester M."/>
            <person name="Spring S."/>
            <person name="Ollivier B."/>
            <person name="Rattei T."/>
            <person name="Klenk H.-P."/>
            <person name="Wagner M."/>
            <person name="Loy A."/>
            <person name="Woyke T."/>
        </authorList>
    </citation>
    <scope>NUCLEOTIDE SEQUENCE [LARGE SCALE GENOMIC DNA]</scope>
    <source>
        <strain evidence="9">ATCC 19365 / DSM 765 / NCIMB 8382 / VKM B-1628</strain>
    </source>
</reference>
<keyword evidence="6" id="KW-0170">Cobalt</keyword>
<comment type="similarity">
    <text evidence="1">Belongs to the vitamin-B12 dependent methionine synthase family.</text>
</comment>
<evidence type="ECO:0000256" key="4">
    <source>
        <dbReference type="ARBA" id="ARBA00022679"/>
    </source>
</evidence>
<dbReference type="STRING" id="768706.Desor_1147"/>
<dbReference type="PANTHER" id="PTHR45833:SF1">
    <property type="entry name" value="METHIONINE SYNTHASE"/>
    <property type="match status" value="1"/>
</dbReference>
<dbReference type="GO" id="GO:0046653">
    <property type="term" value="P:tetrahydrofolate metabolic process"/>
    <property type="evidence" value="ECO:0007669"/>
    <property type="project" value="TreeGrafter"/>
</dbReference>
<evidence type="ECO:0000256" key="1">
    <source>
        <dbReference type="ARBA" id="ARBA00010398"/>
    </source>
</evidence>
<keyword evidence="4" id="KW-0808">Transferase</keyword>
<name>G7WAP6_DESOD</name>
<evidence type="ECO:0000256" key="5">
    <source>
        <dbReference type="ARBA" id="ARBA00022723"/>
    </source>
</evidence>
<dbReference type="InterPro" id="IPR000489">
    <property type="entry name" value="Pterin-binding_dom"/>
</dbReference>
<evidence type="ECO:0000313" key="8">
    <source>
        <dbReference type="EMBL" id="AET66814.1"/>
    </source>
</evidence>
<proteinExistence type="inferred from homology"/>
<evidence type="ECO:0000259" key="7">
    <source>
        <dbReference type="PROSITE" id="PS50972"/>
    </source>
</evidence>
<dbReference type="InterPro" id="IPR011005">
    <property type="entry name" value="Dihydropteroate_synth-like_sf"/>
</dbReference>
<evidence type="ECO:0000256" key="2">
    <source>
        <dbReference type="ARBA" id="ARBA00022603"/>
    </source>
</evidence>
<organism evidence="8 9">
    <name type="scientific">Desulfosporosinus orientis (strain ATCC 19365 / DSM 765 / NCIMB 8382 / VKM B-1628 / Singapore I)</name>
    <name type="common">Desulfotomaculum orientis</name>
    <dbReference type="NCBI Taxonomy" id="768706"/>
    <lineage>
        <taxon>Bacteria</taxon>
        <taxon>Bacillati</taxon>
        <taxon>Bacillota</taxon>
        <taxon>Clostridia</taxon>
        <taxon>Eubacteriales</taxon>
        <taxon>Desulfitobacteriaceae</taxon>
        <taxon>Desulfosporosinus</taxon>
    </lineage>
</organism>
<reference evidence="8 9" key="2">
    <citation type="journal article" date="2012" name="J. Bacteriol.">
        <title>Complete genome sequences of Desulfosporosinus orientis DSM765T, Desulfosporosinus youngiae DSM17734T, Desulfosporosinus meridiei DSM13257T, and Desulfosporosinus acidiphilus DSM22704T.</title>
        <authorList>
            <person name="Pester M."/>
            <person name="Brambilla E."/>
            <person name="Alazard D."/>
            <person name="Rattei T."/>
            <person name="Weinmaier T."/>
            <person name="Han J."/>
            <person name="Lucas S."/>
            <person name="Lapidus A."/>
            <person name="Cheng J.F."/>
            <person name="Goodwin L."/>
            <person name="Pitluck S."/>
            <person name="Peters L."/>
            <person name="Ovchinnikova G."/>
            <person name="Teshima H."/>
            <person name="Detter J.C."/>
            <person name="Han C.S."/>
            <person name="Tapia R."/>
            <person name="Land M.L."/>
            <person name="Hauser L."/>
            <person name="Kyrpides N.C."/>
            <person name="Ivanova N.N."/>
            <person name="Pagani I."/>
            <person name="Huntmann M."/>
            <person name="Wei C.L."/>
            <person name="Davenport K.W."/>
            <person name="Daligault H."/>
            <person name="Chain P.S."/>
            <person name="Chen A."/>
            <person name="Mavromatis K."/>
            <person name="Markowitz V."/>
            <person name="Szeto E."/>
            <person name="Mikhailova N."/>
            <person name="Pati A."/>
            <person name="Wagner M."/>
            <person name="Woyke T."/>
            <person name="Ollivier B."/>
            <person name="Klenk H.P."/>
            <person name="Spring S."/>
            <person name="Loy A."/>
        </authorList>
    </citation>
    <scope>NUCLEOTIDE SEQUENCE [LARGE SCALE GENOMIC DNA]</scope>
    <source>
        <strain evidence="9">ATCC 19365 / DSM 765 / NCIMB 8382 / VKM B-1628</strain>
    </source>
</reference>
<dbReference type="GO" id="GO:0008705">
    <property type="term" value="F:methionine synthase activity"/>
    <property type="evidence" value="ECO:0007669"/>
    <property type="project" value="TreeGrafter"/>
</dbReference>
<dbReference type="InterPro" id="IPR050554">
    <property type="entry name" value="Met_Synthase/Corrinoid"/>
</dbReference>
<dbReference type="SUPFAM" id="SSF51717">
    <property type="entry name" value="Dihydropteroate synthetase-like"/>
    <property type="match status" value="1"/>
</dbReference>
<dbReference type="eggNOG" id="COG1410">
    <property type="taxonomic scope" value="Bacteria"/>
</dbReference>
<dbReference type="GO" id="GO:0031419">
    <property type="term" value="F:cobalamin binding"/>
    <property type="evidence" value="ECO:0007669"/>
    <property type="project" value="UniProtKB-KW"/>
</dbReference>
<dbReference type="NCBIfam" id="NF005719">
    <property type="entry name" value="PRK07535.1"/>
    <property type="match status" value="1"/>
</dbReference>
<dbReference type="RefSeq" id="WP_014183635.1">
    <property type="nucleotide sequence ID" value="NC_016584.1"/>
</dbReference>
<dbReference type="HOGENOM" id="CLU_070996_0_0_9"/>
<dbReference type="Proteomes" id="UP000006346">
    <property type="component" value="Chromosome"/>
</dbReference>
<feature type="domain" description="Pterin-binding" evidence="7">
    <location>
        <begin position="1"/>
        <end position="245"/>
    </location>
</feature>
<gene>
    <name evidence="8" type="ordered locus">Desor_1147</name>
</gene>
<dbReference type="Pfam" id="PF00809">
    <property type="entry name" value="Pterin_bind"/>
    <property type="match status" value="1"/>
</dbReference>
<keyword evidence="2" id="KW-0489">Methyltransferase</keyword>
<dbReference type="GO" id="GO:0046872">
    <property type="term" value="F:metal ion binding"/>
    <property type="evidence" value="ECO:0007669"/>
    <property type="project" value="UniProtKB-KW"/>
</dbReference>